<evidence type="ECO:0000313" key="5">
    <source>
        <dbReference type="Proteomes" id="UP000823868"/>
    </source>
</evidence>
<evidence type="ECO:0000313" key="4">
    <source>
        <dbReference type="EMBL" id="HIY20395.1"/>
    </source>
</evidence>
<evidence type="ECO:0000256" key="2">
    <source>
        <dbReference type="SAM" id="SignalP"/>
    </source>
</evidence>
<dbReference type="EMBL" id="DXDX01000012">
    <property type="protein sequence ID" value="HIY20395.1"/>
    <property type="molecule type" value="Genomic_DNA"/>
</dbReference>
<protein>
    <submittedName>
        <fullName evidence="4">S-layer homology domain-containing protein</fullName>
    </submittedName>
</protein>
<accession>A0A9D1Y6F2</accession>
<proteinExistence type="predicted"/>
<evidence type="ECO:0000256" key="1">
    <source>
        <dbReference type="ARBA" id="ARBA00022737"/>
    </source>
</evidence>
<name>A0A9D1Y6F2_9FIRM</name>
<feature type="signal peptide" evidence="2">
    <location>
        <begin position="1"/>
        <end position="29"/>
    </location>
</feature>
<dbReference type="InterPro" id="IPR001119">
    <property type="entry name" value="SLH_dom"/>
</dbReference>
<dbReference type="Proteomes" id="UP000823868">
    <property type="component" value="Unassembled WGS sequence"/>
</dbReference>
<keyword evidence="2" id="KW-0732">Signal</keyword>
<dbReference type="PROSITE" id="PS51272">
    <property type="entry name" value="SLH"/>
    <property type="match status" value="2"/>
</dbReference>
<gene>
    <name evidence="4" type="ORF">H9841_00650</name>
</gene>
<feature type="chain" id="PRO_5038498630" evidence="2">
    <location>
        <begin position="30"/>
        <end position="382"/>
    </location>
</feature>
<evidence type="ECO:0000259" key="3">
    <source>
        <dbReference type="PROSITE" id="PS51272"/>
    </source>
</evidence>
<dbReference type="Pfam" id="PF14903">
    <property type="entry name" value="WG_beta_rep"/>
    <property type="match status" value="2"/>
</dbReference>
<dbReference type="Pfam" id="PF00395">
    <property type="entry name" value="SLH"/>
    <property type="match status" value="2"/>
</dbReference>
<sequence>MVPKMFRPLGASLLLFLLLFTALPIPVAAAPEGTTIWGYQEGLAKAQSADGKFGFANLQREIVIPMQYTSVLDFSLGLSQVQLGSRLGVIRQDGTYLIPPEYGSLYHMDAGLYIAQKGTKWGVLSLVPFPDGNGGTTQIFYDFVYDSAQFTQVSGMDTLLLTENGQRTVIPFYQISQLMLERQVPSARFPLTRGLLPDFSDVSPRDWFDVWVDLAYNLGLMSGTGNNRFSPQHTMTVAEAVQLAAEMESRQNGDNFHTQAHQDRVWYQPAVDYCIASGILRAGEFSSYTRPVTRAEMARIFSATALARALPNINSIAKVKAAVPDVKAGDYAADAIFGLYAKGILAGTDSSFTFRSSATLTRAEAAAIVARLARAEQRLTLF</sequence>
<feature type="domain" description="SLH" evidence="3">
    <location>
        <begin position="195"/>
        <end position="258"/>
    </location>
</feature>
<dbReference type="AlphaFoldDB" id="A0A9D1Y6F2"/>
<keyword evidence="1" id="KW-0677">Repeat</keyword>
<organism evidence="4 5">
    <name type="scientific">Candidatus Flavonifractor merdigallinarum</name>
    <dbReference type="NCBI Taxonomy" id="2838589"/>
    <lineage>
        <taxon>Bacteria</taxon>
        <taxon>Bacillati</taxon>
        <taxon>Bacillota</taxon>
        <taxon>Clostridia</taxon>
        <taxon>Eubacteriales</taxon>
        <taxon>Oscillospiraceae</taxon>
        <taxon>Flavonifractor</taxon>
    </lineage>
</organism>
<reference evidence="4" key="2">
    <citation type="submission" date="2021-04" db="EMBL/GenBank/DDBJ databases">
        <authorList>
            <person name="Gilroy R."/>
        </authorList>
    </citation>
    <scope>NUCLEOTIDE SEQUENCE</scope>
    <source>
        <strain evidence="4">ChiBcec16_6824</strain>
    </source>
</reference>
<dbReference type="InterPro" id="IPR032774">
    <property type="entry name" value="WG_beta_rep"/>
</dbReference>
<comment type="caution">
    <text evidence="4">The sequence shown here is derived from an EMBL/GenBank/DDBJ whole genome shotgun (WGS) entry which is preliminary data.</text>
</comment>
<feature type="domain" description="SLH" evidence="3">
    <location>
        <begin position="319"/>
        <end position="382"/>
    </location>
</feature>
<reference evidence="4" key="1">
    <citation type="journal article" date="2021" name="PeerJ">
        <title>Extensive microbial diversity within the chicken gut microbiome revealed by metagenomics and culture.</title>
        <authorList>
            <person name="Gilroy R."/>
            <person name="Ravi A."/>
            <person name="Getino M."/>
            <person name="Pursley I."/>
            <person name="Horton D.L."/>
            <person name="Alikhan N.F."/>
            <person name="Baker D."/>
            <person name="Gharbi K."/>
            <person name="Hall N."/>
            <person name="Watson M."/>
            <person name="Adriaenssens E.M."/>
            <person name="Foster-Nyarko E."/>
            <person name="Jarju S."/>
            <person name="Secka A."/>
            <person name="Antonio M."/>
            <person name="Oren A."/>
            <person name="Chaudhuri R.R."/>
            <person name="La Ragione R."/>
            <person name="Hildebrand F."/>
            <person name="Pallen M.J."/>
        </authorList>
    </citation>
    <scope>NUCLEOTIDE SEQUENCE</scope>
    <source>
        <strain evidence="4">ChiBcec16_6824</strain>
    </source>
</reference>